<evidence type="ECO:0000313" key="2">
    <source>
        <dbReference type="Proteomes" id="UP000476411"/>
    </source>
</evidence>
<evidence type="ECO:0000313" key="1">
    <source>
        <dbReference type="EMBL" id="QHS60921.1"/>
    </source>
</evidence>
<proteinExistence type="predicted"/>
<evidence type="ECO:0008006" key="3">
    <source>
        <dbReference type="Google" id="ProtNLM"/>
    </source>
</evidence>
<protein>
    <recommendedName>
        <fullName evidence="3">YCII-related domain-containing protein</fullName>
    </recommendedName>
</protein>
<dbReference type="KEGG" id="chih:GWR21_15360"/>
<dbReference type="RefSeq" id="WP_162332604.1">
    <property type="nucleotide sequence ID" value="NZ_CP048113.1"/>
</dbReference>
<reference evidence="1 2" key="1">
    <citation type="submission" date="2020-01" db="EMBL/GenBank/DDBJ databases">
        <title>Complete genome sequence of Chitinophaga sp. H33E-04 isolated from quinoa roots.</title>
        <authorList>
            <person name="Weon H.-Y."/>
            <person name="Lee S.A."/>
        </authorList>
    </citation>
    <scope>NUCLEOTIDE SEQUENCE [LARGE SCALE GENOMIC DNA]</scope>
    <source>
        <strain evidence="1 2">H33E-04</strain>
    </source>
</reference>
<dbReference type="Proteomes" id="UP000476411">
    <property type="component" value="Chromosome"/>
</dbReference>
<dbReference type="EMBL" id="CP048113">
    <property type="protein sequence ID" value="QHS60921.1"/>
    <property type="molecule type" value="Genomic_DNA"/>
</dbReference>
<gene>
    <name evidence="1" type="ORF">GWR21_15360</name>
</gene>
<dbReference type="AlphaFoldDB" id="A0A6B9ZHE6"/>
<organism evidence="1 2">
    <name type="scientific">Chitinophaga agri</name>
    <dbReference type="NCBI Taxonomy" id="2703787"/>
    <lineage>
        <taxon>Bacteria</taxon>
        <taxon>Pseudomonadati</taxon>
        <taxon>Bacteroidota</taxon>
        <taxon>Chitinophagia</taxon>
        <taxon>Chitinophagales</taxon>
        <taxon>Chitinophagaceae</taxon>
        <taxon>Chitinophaga</taxon>
    </lineage>
</organism>
<accession>A0A6B9ZHE6</accession>
<name>A0A6B9ZHE6_9BACT</name>
<sequence>MDYRQPHEVLLFFGKGKKPRQDDSACLAAQQQYYAQLQREGKVMRTGLQVHEAGLFVSLFVQSDVELCNILEHDPAVRAGIAEVLQAIPLLTEIREAV</sequence>
<keyword evidence="2" id="KW-1185">Reference proteome</keyword>